<name>A0A7W9TW11_9BURK</name>
<sequence length="156" mass="17128">MSFSNRTSSTAANSVLSASISLLIETHPWVVRSGHPRVHVRKIDYPTALRFLIPAAYAGDTNAQYDLALANYLGQGIPVDRRRALAWSWLAVRRGSSNARKQFDEMANGTNGDERAQARRAAEQWRIGHDIVFSVEPPGYGGLSAFNPNAPFAPGY</sequence>
<accession>A0A7W9TW11</accession>
<evidence type="ECO:0000313" key="2">
    <source>
        <dbReference type="Proteomes" id="UP000571554"/>
    </source>
</evidence>
<dbReference type="InterPro" id="IPR011990">
    <property type="entry name" value="TPR-like_helical_dom_sf"/>
</dbReference>
<keyword evidence="2" id="KW-1185">Reference proteome</keyword>
<gene>
    <name evidence="1" type="ORF">F4827_002320</name>
</gene>
<proteinExistence type="predicted"/>
<dbReference type="Gene3D" id="1.25.40.10">
    <property type="entry name" value="Tetratricopeptide repeat domain"/>
    <property type="match status" value="1"/>
</dbReference>
<dbReference type="RefSeq" id="WP_183724056.1">
    <property type="nucleotide sequence ID" value="NZ_JACHBW010000006.1"/>
</dbReference>
<organism evidence="1 2">
    <name type="scientific">Paraburkholderia bannensis</name>
    <dbReference type="NCBI Taxonomy" id="765414"/>
    <lineage>
        <taxon>Bacteria</taxon>
        <taxon>Pseudomonadati</taxon>
        <taxon>Pseudomonadota</taxon>
        <taxon>Betaproteobacteria</taxon>
        <taxon>Burkholderiales</taxon>
        <taxon>Burkholderiaceae</taxon>
        <taxon>Paraburkholderia</taxon>
    </lineage>
</organism>
<dbReference type="Proteomes" id="UP000571554">
    <property type="component" value="Unassembled WGS sequence"/>
</dbReference>
<dbReference type="EMBL" id="JACHBW010000006">
    <property type="protein sequence ID" value="MBB6102468.1"/>
    <property type="molecule type" value="Genomic_DNA"/>
</dbReference>
<dbReference type="AlphaFoldDB" id="A0A7W9TW11"/>
<reference evidence="1 2" key="1">
    <citation type="submission" date="2020-08" db="EMBL/GenBank/DDBJ databases">
        <title>Above-ground endophytic microbial communities from plants in different locations in the United States.</title>
        <authorList>
            <person name="Frank C."/>
        </authorList>
    </citation>
    <scope>NUCLEOTIDE SEQUENCE [LARGE SCALE GENOMIC DNA]</scope>
    <source>
        <strain evidence="1 2">WP4_2_2</strain>
    </source>
</reference>
<comment type="caution">
    <text evidence="1">The sequence shown here is derived from an EMBL/GenBank/DDBJ whole genome shotgun (WGS) entry which is preliminary data.</text>
</comment>
<protein>
    <submittedName>
        <fullName evidence="1">TPR repeat protein</fullName>
    </submittedName>
</protein>
<evidence type="ECO:0000313" key="1">
    <source>
        <dbReference type="EMBL" id="MBB6102468.1"/>
    </source>
</evidence>
<dbReference type="SUPFAM" id="SSF81901">
    <property type="entry name" value="HCP-like"/>
    <property type="match status" value="1"/>
</dbReference>